<dbReference type="GO" id="GO:0030246">
    <property type="term" value="F:carbohydrate binding"/>
    <property type="evidence" value="ECO:0007669"/>
    <property type="project" value="InterPro"/>
</dbReference>
<feature type="domain" description="Peptidase S8/S53" evidence="8">
    <location>
        <begin position="191"/>
        <end position="471"/>
    </location>
</feature>
<feature type="region of interest" description="Disordered" evidence="6">
    <location>
        <begin position="691"/>
        <end position="711"/>
    </location>
</feature>
<dbReference type="STRING" id="47855.GA0070606_5590"/>
<dbReference type="PROSITE" id="PS51892">
    <property type="entry name" value="SUBTILASE"/>
    <property type="match status" value="1"/>
</dbReference>
<dbReference type="SUPFAM" id="SSF52743">
    <property type="entry name" value="Subtilisin-like"/>
    <property type="match status" value="1"/>
</dbReference>
<feature type="region of interest" description="Disordered" evidence="6">
    <location>
        <begin position="448"/>
        <end position="471"/>
    </location>
</feature>
<dbReference type="InterPro" id="IPR000209">
    <property type="entry name" value="Peptidase_S8/S53_dom"/>
</dbReference>
<feature type="chain" id="PRO_5008749252" evidence="7">
    <location>
        <begin position="32"/>
        <end position="922"/>
    </location>
</feature>
<keyword evidence="4 5" id="KW-0720">Serine protease</keyword>
<evidence type="ECO:0000256" key="2">
    <source>
        <dbReference type="ARBA" id="ARBA00022670"/>
    </source>
</evidence>
<name>A0A1C6VY37_9ACTN</name>
<keyword evidence="7" id="KW-0732">Signal</keyword>
<dbReference type="Pfam" id="PF13620">
    <property type="entry name" value="CarboxypepD_reg"/>
    <property type="match status" value="1"/>
</dbReference>
<dbReference type="InterPro" id="IPR013784">
    <property type="entry name" value="Carb-bd-like_fold"/>
</dbReference>
<dbReference type="Gene3D" id="2.60.120.260">
    <property type="entry name" value="Galactose-binding domain-like"/>
    <property type="match status" value="1"/>
</dbReference>
<evidence type="ECO:0000256" key="4">
    <source>
        <dbReference type="ARBA" id="ARBA00022825"/>
    </source>
</evidence>
<dbReference type="PRINTS" id="PR00723">
    <property type="entry name" value="SUBTILISIN"/>
</dbReference>
<feature type="region of interest" description="Disordered" evidence="6">
    <location>
        <begin position="484"/>
        <end position="509"/>
    </location>
</feature>
<evidence type="ECO:0000259" key="8">
    <source>
        <dbReference type="Pfam" id="PF00082"/>
    </source>
</evidence>
<proteinExistence type="inferred from homology"/>
<dbReference type="EMBL" id="FMHZ01000002">
    <property type="protein sequence ID" value="SCL71034.1"/>
    <property type="molecule type" value="Genomic_DNA"/>
</dbReference>
<organism evidence="9 10">
    <name type="scientific">Micromonospora citrea</name>
    <dbReference type="NCBI Taxonomy" id="47855"/>
    <lineage>
        <taxon>Bacteria</taxon>
        <taxon>Bacillati</taxon>
        <taxon>Actinomycetota</taxon>
        <taxon>Actinomycetes</taxon>
        <taxon>Micromonosporales</taxon>
        <taxon>Micromonosporaceae</taxon>
        <taxon>Micromonospora</taxon>
    </lineage>
</organism>
<keyword evidence="10" id="KW-1185">Reference proteome</keyword>
<dbReference type="Pfam" id="PF00082">
    <property type="entry name" value="Peptidase_S8"/>
    <property type="match status" value="1"/>
</dbReference>
<evidence type="ECO:0000313" key="10">
    <source>
        <dbReference type="Proteomes" id="UP000199001"/>
    </source>
</evidence>
<evidence type="ECO:0000256" key="7">
    <source>
        <dbReference type="SAM" id="SignalP"/>
    </source>
</evidence>
<dbReference type="OrthoDB" id="9813435at2"/>
<sequence length="922" mass="96522">MRPAHPSRRRITTVVVAAVATVLALNGAATALPSTAPEPPTAAAAKAKIRPQLQTQLSDRESPVDFWVYFDAKADLSAARAIRDWNARGTAVARALRQAADESQRAVRGELTASGVAYQSFWATNAIKVTGDQALAERLAAKHEVSSLLPSFKVDPPPVTRGVGRQAVDAVEWGVANINADDVWEQFGVRGEDITVASIDTGAQFDHPALVRQYRGNNGDGVFDHNYNWFDAAGTCGGAPCDGDGHGTHTMGTMVGDDGAENRVGVAPKARWIAANGCCPSDAALISSGQWLLEPTDLNGQNPDASKRPHVINNSWGTTAPSDAPFLEDISLAWTASGIFGVWANGNNGPGCRTSGAPGSRKINYSVGAYGSDHTIAPFSSRGAGQDGEIKPNVAAPGVNVRSSMPGDSYASLNGTSMAAPHVAGAVALVWSAAASMVGDTEATRSLLDGTAVDNPDGQCGGTDDDNNAFGEGRLDALALMKQAPRGPTGRIGGTVSDAGNSKPLPGATVTITGPVSREVTTDAEGAYQSGALPLGSYTIGVRKYGYAAGTAQAQVREGEAATADVRLAPQPMSTVSGTVTDGSGHGWPLYAKVVIDGYPLGPVFTDPVTGRYSVRLPGSASYTMRVTAQYPGYQGAQRTFELGGADLTQDAALTVDESTCTAPGYRFSGVGEDFDDWTDTGARDGWRVSGRPGWRFDNPGHRPVPEGGDGRFAVADSTVGAGKRFDTTLTSPAIDLSGDASPKLTFRTSYYPDDASQRADVDVSTDGGRSWKTVWRQTTNHAFGQVMLPLPQAANRADVRIRFHYQGRDAWWWAVDDVFVGARACRPVEGGLVVGFVTDRDTGAPVFATVSRTEQPREAGTGVTTPADPALGDGLYWVFSSATGDTEFTARASGHQTGAATIPVRRDAVVTRDWSLARAGG</sequence>
<evidence type="ECO:0000313" key="9">
    <source>
        <dbReference type="EMBL" id="SCL71034.1"/>
    </source>
</evidence>
<feature type="active site" description="Charge relay system" evidence="5">
    <location>
        <position position="246"/>
    </location>
</feature>
<dbReference type="PROSITE" id="PS00138">
    <property type="entry name" value="SUBTILASE_SER"/>
    <property type="match status" value="1"/>
</dbReference>
<evidence type="ECO:0000256" key="6">
    <source>
        <dbReference type="SAM" id="MobiDB-lite"/>
    </source>
</evidence>
<keyword evidence="2 5" id="KW-0645">Protease</keyword>
<dbReference type="NCBIfam" id="NF038128">
    <property type="entry name" value="choice_anch_J"/>
    <property type="match status" value="1"/>
</dbReference>
<protein>
    <submittedName>
        <fullName evidence="9">Serine protease, subtilisin family</fullName>
    </submittedName>
</protein>
<dbReference type="InterPro" id="IPR015500">
    <property type="entry name" value="Peptidase_S8_subtilisin-rel"/>
</dbReference>
<feature type="active site" description="Charge relay system" evidence="5">
    <location>
        <position position="417"/>
    </location>
</feature>
<gene>
    <name evidence="9" type="ORF">GA0070606_5590</name>
</gene>
<dbReference type="Gene3D" id="3.40.50.200">
    <property type="entry name" value="Peptidase S8/S53 domain"/>
    <property type="match status" value="1"/>
</dbReference>
<evidence type="ECO:0000256" key="5">
    <source>
        <dbReference type="PROSITE-ProRule" id="PRU01240"/>
    </source>
</evidence>
<dbReference type="PANTHER" id="PTHR43399:SF4">
    <property type="entry name" value="CELL WALL-ASSOCIATED PROTEASE"/>
    <property type="match status" value="1"/>
</dbReference>
<dbReference type="Proteomes" id="UP000199001">
    <property type="component" value="Unassembled WGS sequence"/>
</dbReference>
<accession>A0A1C6VY37</accession>
<feature type="active site" description="Charge relay system" evidence="5">
    <location>
        <position position="200"/>
    </location>
</feature>
<dbReference type="InterPro" id="IPR013320">
    <property type="entry name" value="ConA-like_dom_sf"/>
</dbReference>
<dbReference type="PANTHER" id="PTHR43399">
    <property type="entry name" value="SUBTILISIN-RELATED"/>
    <property type="match status" value="1"/>
</dbReference>
<dbReference type="GO" id="GO:0006508">
    <property type="term" value="P:proteolysis"/>
    <property type="evidence" value="ECO:0007669"/>
    <property type="project" value="UniProtKB-KW"/>
</dbReference>
<keyword evidence="3 5" id="KW-0378">Hydrolase</keyword>
<dbReference type="GO" id="GO:0004252">
    <property type="term" value="F:serine-type endopeptidase activity"/>
    <property type="evidence" value="ECO:0007669"/>
    <property type="project" value="UniProtKB-UniRule"/>
</dbReference>
<reference evidence="10" key="1">
    <citation type="submission" date="2016-06" db="EMBL/GenBank/DDBJ databases">
        <authorList>
            <person name="Varghese N."/>
            <person name="Submissions Spin"/>
        </authorList>
    </citation>
    <scope>NUCLEOTIDE SEQUENCE [LARGE SCALE GENOMIC DNA]</scope>
    <source>
        <strain evidence="10">DSM 43903</strain>
    </source>
</reference>
<evidence type="ECO:0000256" key="1">
    <source>
        <dbReference type="ARBA" id="ARBA00011073"/>
    </source>
</evidence>
<evidence type="ECO:0000256" key="3">
    <source>
        <dbReference type="ARBA" id="ARBA00022801"/>
    </source>
</evidence>
<dbReference type="SUPFAM" id="SSF49899">
    <property type="entry name" value="Concanavalin A-like lectins/glucanases"/>
    <property type="match status" value="1"/>
</dbReference>
<dbReference type="InterPro" id="IPR036852">
    <property type="entry name" value="Peptidase_S8/S53_dom_sf"/>
</dbReference>
<dbReference type="Gene3D" id="2.60.40.1120">
    <property type="entry name" value="Carboxypeptidase-like, regulatory domain"/>
    <property type="match status" value="2"/>
</dbReference>
<dbReference type="InterPro" id="IPR023828">
    <property type="entry name" value="Peptidase_S8_Ser-AS"/>
</dbReference>
<dbReference type="SUPFAM" id="SSF49452">
    <property type="entry name" value="Starch-binding domain-like"/>
    <property type="match status" value="1"/>
</dbReference>
<dbReference type="AlphaFoldDB" id="A0A1C6VY37"/>
<comment type="similarity">
    <text evidence="1 5">Belongs to the peptidase S8 family.</text>
</comment>
<dbReference type="InterPro" id="IPR051048">
    <property type="entry name" value="Peptidase_S8/S53_subtilisin"/>
</dbReference>
<feature type="signal peptide" evidence="7">
    <location>
        <begin position="1"/>
        <end position="31"/>
    </location>
</feature>